<dbReference type="Gramene" id="EFJ17603">
    <property type="protein sequence ID" value="EFJ17603"/>
    <property type="gene ID" value="SELMODRAFT_420863"/>
</dbReference>
<dbReference type="Pfam" id="PF04190">
    <property type="entry name" value="GET4"/>
    <property type="match status" value="1"/>
</dbReference>
<keyword evidence="6" id="KW-1185">Reference proteome</keyword>
<sequence>MARPGRESGGTLKTLEKLEKNVRDGKFYEAQQMYKTIFARYMASKKHTEALDLLQSGASIQLRHGQLILRKVTCGVELGLLLVEGMTTIKLAYGPEALDRIKAVFKEFPRSPTLEAQYSTKTLIEGVSTFMKVAIRWSSEFGAPSRGSPELHELLADFLARESPQPDLAKAFYHYVRGNNPSAFASAIISGMLEPEEGDLLLARGVFLYLSMGNLRDANKLFDELHSQLKDSSQASVLASPLTHLAKFILLTLERDALPLFRMLRENYKSSLDRDPSLNELLDVVAEKFYNVRQRRNGLFGDLMKMLTDGGA</sequence>
<dbReference type="Gene3D" id="1.25.40.10">
    <property type="entry name" value="Tetratricopeptide repeat domain"/>
    <property type="match status" value="1"/>
</dbReference>
<dbReference type="EMBL" id="GL377613">
    <property type="protein sequence ID" value="EFJ17603.1"/>
    <property type="molecule type" value="Genomic_DNA"/>
</dbReference>
<evidence type="ECO:0000256" key="4">
    <source>
        <dbReference type="ARBA" id="ARBA00022490"/>
    </source>
</evidence>
<evidence type="ECO:0008006" key="7">
    <source>
        <dbReference type="Google" id="ProtNLM"/>
    </source>
</evidence>
<dbReference type="FunFam" id="1.25.40.10:FF:000060">
    <property type="entry name" value="Golgi to ER traffic protein 4 homolog"/>
    <property type="match status" value="1"/>
</dbReference>
<dbReference type="GO" id="GO:0005829">
    <property type="term" value="C:cytosol"/>
    <property type="evidence" value="ECO:0000318"/>
    <property type="project" value="GO_Central"/>
</dbReference>
<evidence type="ECO:0000256" key="3">
    <source>
        <dbReference type="ARBA" id="ARBA00022448"/>
    </source>
</evidence>
<reference evidence="5 6" key="1">
    <citation type="journal article" date="2011" name="Science">
        <title>The Selaginella genome identifies genetic changes associated with the evolution of vascular plants.</title>
        <authorList>
            <person name="Banks J.A."/>
            <person name="Nishiyama T."/>
            <person name="Hasebe M."/>
            <person name="Bowman J.L."/>
            <person name="Gribskov M."/>
            <person name="dePamphilis C."/>
            <person name="Albert V.A."/>
            <person name="Aono N."/>
            <person name="Aoyama T."/>
            <person name="Ambrose B.A."/>
            <person name="Ashton N.W."/>
            <person name="Axtell M.J."/>
            <person name="Barker E."/>
            <person name="Barker M.S."/>
            <person name="Bennetzen J.L."/>
            <person name="Bonawitz N.D."/>
            <person name="Chapple C."/>
            <person name="Cheng C."/>
            <person name="Correa L.G."/>
            <person name="Dacre M."/>
            <person name="DeBarry J."/>
            <person name="Dreyer I."/>
            <person name="Elias M."/>
            <person name="Engstrom E.M."/>
            <person name="Estelle M."/>
            <person name="Feng L."/>
            <person name="Finet C."/>
            <person name="Floyd S.K."/>
            <person name="Frommer W.B."/>
            <person name="Fujita T."/>
            <person name="Gramzow L."/>
            <person name="Gutensohn M."/>
            <person name="Harholt J."/>
            <person name="Hattori M."/>
            <person name="Heyl A."/>
            <person name="Hirai T."/>
            <person name="Hiwatashi Y."/>
            <person name="Ishikawa M."/>
            <person name="Iwata M."/>
            <person name="Karol K.G."/>
            <person name="Koehler B."/>
            <person name="Kolukisaoglu U."/>
            <person name="Kubo M."/>
            <person name="Kurata T."/>
            <person name="Lalonde S."/>
            <person name="Li K."/>
            <person name="Li Y."/>
            <person name="Litt A."/>
            <person name="Lyons E."/>
            <person name="Manning G."/>
            <person name="Maruyama T."/>
            <person name="Michael T.P."/>
            <person name="Mikami K."/>
            <person name="Miyazaki S."/>
            <person name="Morinaga S."/>
            <person name="Murata T."/>
            <person name="Mueller-Roeber B."/>
            <person name="Nelson D.R."/>
            <person name="Obara M."/>
            <person name="Oguri Y."/>
            <person name="Olmstead R.G."/>
            <person name="Onodera N."/>
            <person name="Petersen B.L."/>
            <person name="Pils B."/>
            <person name="Prigge M."/>
            <person name="Rensing S.A."/>
            <person name="Riano-Pachon D.M."/>
            <person name="Roberts A.W."/>
            <person name="Sato Y."/>
            <person name="Scheller H.V."/>
            <person name="Schulz B."/>
            <person name="Schulz C."/>
            <person name="Shakirov E.V."/>
            <person name="Shibagaki N."/>
            <person name="Shinohara N."/>
            <person name="Shippen D.E."/>
            <person name="Soerensen I."/>
            <person name="Sotooka R."/>
            <person name="Sugimoto N."/>
            <person name="Sugita M."/>
            <person name="Sumikawa N."/>
            <person name="Tanurdzic M."/>
            <person name="Theissen G."/>
            <person name="Ulvskov P."/>
            <person name="Wakazuki S."/>
            <person name="Weng J.K."/>
            <person name="Willats W.W."/>
            <person name="Wipf D."/>
            <person name="Wolf P.G."/>
            <person name="Yang L."/>
            <person name="Zimmer A.D."/>
            <person name="Zhu Q."/>
            <person name="Mitros T."/>
            <person name="Hellsten U."/>
            <person name="Loque D."/>
            <person name="Otillar R."/>
            <person name="Salamov A."/>
            <person name="Schmutz J."/>
            <person name="Shapiro H."/>
            <person name="Lindquist E."/>
            <person name="Lucas S."/>
            <person name="Rokhsar D."/>
            <person name="Grigoriev I.V."/>
        </authorList>
    </citation>
    <scope>NUCLEOTIDE SEQUENCE [LARGE SCALE GENOMIC DNA]</scope>
</reference>
<protein>
    <recommendedName>
        <fullName evidence="7">Golgi to ER traffic protein 4</fullName>
    </recommendedName>
</protein>
<name>D8SDD1_SELML</name>
<dbReference type="InterPro" id="IPR011990">
    <property type="entry name" value="TPR-like_helical_dom_sf"/>
</dbReference>
<dbReference type="STRING" id="88036.D8SDD1"/>
<comment type="similarity">
    <text evidence="2">Belongs to the GET4 family.</text>
</comment>
<dbReference type="HOGENOM" id="CLU_046061_1_0_1"/>
<dbReference type="FunCoup" id="D8SDD1">
    <property type="interactions" value="4178"/>
</dbReference>
<evidence type="ECO:0000256" key="1">
    <source>
        <dbReference type="ARBA" id="ARBA00004514"/>
    </source>
</evidence>
<accession>D8SDD1</accession>
<dbReference type="GO" id="GO:0045048">
    <property type="term" value="P:protein insertion into ER membrane"/>
    <property type="evidence" value="ECO:0000318"/>
    <property type="project" value="GO_Central"/>
</dbReference>
<dbReference type="AlphaFoldDB" id="D8SDD1"/>
<gene>
    <name evidence="5" type="ORF">SELMODRAFT_420863</name>
</gene>
<dbReference type="Proteomes" id="UP000001514">
    <property type="component" value="Unassembled WGS sequence"/>
</dbReference>
<keyword evidence="4" id="KW-0963">Cytoplasm</keyword>
<dbReference type="PANTHER" id="PTHR12875:SF0">
    <property type="entry name" value="GOLGI TO ER TRAFFIC PROTEIN 4 HOMOLOG"/>
    <property type="match status" value="1"/>
</dbReference>
<evidence type="ECO:0000313" key="6">
    <source>
        <dbReference type="Proteomes" id="UP000001514"/>
    </source>
</evidence>
<dbReference type="OMA" id="NIMGGEN"/>
<evidence type="ECO:0000256" key="2">
    <source>
        <dbReference type="ARBA" id="ARBA00005351"/>
    </source>
</evidence>
<dbReference type="InParanoid" id="D8SDD1"/>
<dbReference type="eggNOG" id="KOG3024">
    <property type="taxonomic scope" value="Eukaryota"/>
</dbReference>
<organism evidence="6">
    <name type="scientific">Selaginella moellendorffii</name>
    <name type="common">Spikemoss</name>
    <dbReference type="NCBI Taxonomy" id="88036"/>
    <lineage>
        <taxon>Eukaryota</taxon>
        <taxon>Viridiplantae</taxon>
        <taxon>Streptophyta</taxon>
        <taxon>Embryophyta</taxon>
        <taxon>Tracheophyta</taxon>
        <taxon>Lycopodiopsida</taxon>
        <taxon>Selaginellales</taxon>
        <taxon>Selaginellaceae</taxon>
        <taxon>Selaginella</taxon>
    </lineage>
</organism>
<dbReference type="InterPro" id="IPR007317">
    <property type="entry name" value="GET4"/>
</dbReference>
<proteinExistence type="inferred from homology"/>
<comment type="subcellular location">
    <subcellularLocation>
        <location evidence="1">Cytoplasm</location>
        <location evidence="1">Cytosol</location>
    </subcellularLocation>
</comment>
<dbReference type="KEGG" id="smo:SELMODRAFT_420863"/>
<dbReference type="PANTHER" id="PTHR12875">
    <property type="entry name" value="GOLGI TO ER TRAFFIC PROTEIN 4 HOMOLOG"/>
    <property type="match status" value="1"/>
</dbReference>
<keyword evidence="3" id="KW-0813">Transport</keyword>
<evidence type="ECO:0000313" key="5">
    <source>
        <dbReference type="EMBL" id="EFJ17603.1"/>
    </source>
</evidence>